<keyword evidence="3 4" id="KW-0413">Isomerase</keyword>
<dbReference type="eggNOG" id="COG0652">
    <property type="taxonomic scope" value="Bacteria"/>
</dbReference>
<dbReference type="PRINTS" id="PR00153">
    <property type="entry name" value="CSAPPISMRASE"/>
</dbReference>
<evidence type="ECO:0000259" key="5">
    <source>
        <dbReference type="PROSITE" id="PS50072"/>
    </source>
</evidence>
<gene>
    <name evidence="6" type="ORF">NB231_16223</name>
</gene>
<evidence type="ECO:0000313" key="6">
    <source>
        <dbReference type="EMBL" id="EAR23383.1"/>
    </source>
</evidence>
<dbReference type="RefSeq" id="WP_005004605.1">
    <property type="nucleotide sequence ID" value="NZ_CH672427.1"/>
</dbReference>
<sequence length="185" mass="20906">MRNVLSFLTLASMAAPEATSGEDRPRVQVVTSVGEFTIELYPDRAPISVENFLRYVDEEFYHNTTFHRIIRDFVVQGGGYNTDKTRKETHEPIRNEADNGLKNERGTVAMARLKEADSATSQFFVNVVDNHSLDHSESDFGYTVFGRVVEGMEIVDRISGVPTVKHGPHRDQPRVTIVLKRALRV</sequence>
<dbReference type="GO" id="GO:0003755">
    <property type="term" value="F:peptidyl-prolyl cis-trans isomerase activity"/>
    <property type="evidence" value="ECO:0007669"/>
    <property type="project" value="UniProtKB-UniRule"/>
</dbReference>
<dbReference type="SUPFAM" id="SSF50891">
    <property type="entry name" value="Cyclophilin-like"/>
    <property type="match status" value="1"/>
</dbReference>
<dbReference type="CDD" id="cd01920">
    <property type="entry name" value="cyclophilin_EcCYP_like"/>
    <property type="match status" value="1"/>
</dbReference>
<dbReference type="InterPro" id="IPR044665">
    <property type="entry name" value="E_coli_cyclophilin_A-like"/>
</dbReference>
<keyword evidence="2 4" id="KW-0697">Rotamase</keyword>
<dbReference type="STRING" id="314278.NB231_16223"/>
<comment type="catalytic activity">
    <reaction evidence="4">
        <text>[protein]-peptidylproline (omega=180) = [protein]-peptidylproline (omega=0)</text>
        <dbReference type="Rhea" id="RHEA:16237"/>
        <dbReference type="Rhea" id="RHEA-COMP:10747"/>
        <dbReference type="Rhea" id="RHEA-COMP:10748"/>
        <dbReference type="ChEBI" id="CHEBI:83833"/>
        <dbReference type="ChEBI" id="CHEBI:83834"/>
        <dbReference type="EC" id="5.2.1.8"/>
    </reaction>
</comment>
<dbReference type="InterPro" id="IPR020892">
    <property type="entry name" value="Cyclophilin-type_PPIase_CS"/>
</dbReference>
<accession>A4BM45</accession>
<reference evidence="6 7" key="1">
    <citation type="submission" date="2006-02" db="EMBL/GenBank/DDBJ databases">
        <authorList>
            <person name="Waterbury J."/>
            <person name="Ferriera S."/>
            <person name="Johnson J."/>
            <person name="Kravitz S."/>
            <person name="Halpern A."/>
            <person name="Remington K."/>
            <person name="Beeson K."/>
            <person name="Tran B."/>
            <person name="Rogers Y.-H."/>
            <person name="Friedman R."/>
            <person name="Venter J.C."/>
        </authorList>
    </citation>
    <scope>NUCLEOTIDE SEQUENCE [LARGE SCALE GENOMIC DNA]</scope>
    <source>
        <strain evidence="6 7">Nb-231</strain>
    </source>
</reference>
<dbReference type="AlphaFoldDB" id="A4BM45"/>
<keyword evidence="7" id="KW-1185">Reference proteome</keyword>
<dbReference type="Proteomes" id="UP000003374">
    <property type="component" value="Unassembled WGS sequence"/>
</dbReference>
<dbReference type="InterPro" id="IPR002130">
    <property type="entry name" value="Cyclophilin-type_PPIase_dom"/>
</dbReference>
<evidence type="ECO:0000256" key="1">
    <source>
        <dbReference type="ARBA" id="ARBA00007365"/>
    </source>
</evidence>
<evidence type="ECO:0000256" key="4">
    <source>
        <dbReference type="RuleBase" id="RU363019"/>
    </source>
</evidence>
<comment type="similarity">
    <text evidence="1 4">Belongs to the cyclophilin-type PPIase family.</text>
</comment>
<feature type="domain" description="PPIase cyclophilin-type" evidence="5">
    <location>
        <begin position="31"/>
        <end position="184"/>
    </location>
</feature>
<evidence type="ECO:0000256" key="2">
    <source>
        <dbReference type="ARBA" id="ARBA00023110"/>
    </source>
</evidence>
<dbReference type="EC" id="5.2.1.8" evidence="4"/>
<dbReference type="PROSITE" id="PS50072">
    <property type="entry name" value="CSA_PPIASE_2"/>
    <property type="match status" value="1"/>
</dbReference>
<dbReference type="OrthoDB" id="9807797at2"/>
<evidence type="ECO:0000256" key="3">
    <source>
        <dbReference type="ARBA" id="ARBA00023235"/>
    </source>
</evidence>
<dbReference type="InterPro" id="IPR029000">
    <property type="entry name" value="Cyclophilin-like_dom_sf"/>
</dbReference>
<dbReference type="PANTHER" id="PTHR43246">
    <property type="entry name" value="PEPTIDYL-PROLYL CIS-TRANS ISOMERASE CYP38, CHLOROPLASTIC"/>
    <property type="match status" value="1"/>
</dbReference>
<name>A4BM45_9GAMM</name>
<dbReference type="HOGENOM" id="CLU_012062_16_9_6"/>
<dbReference type="EMBL" id="AAOF01000001">
    <property type="protein sequence ID" value="EAR23383.1"/>
    <property type="molecule type" value="Genomic_DNA"/>
</dbReference>
<dbReference type="PROSITE" id="PS00170">
    <property type="entry name" value="CSA_PPIASE_1"/>
    <property type="match status" value="1"/>
</dbReference>
<dbReference type="Gene3D" id="2.40.100.10">
    <property type="entry name" value="Cyclophilin-like"/>
    <property type="match status" value="1"/>
</dbReference>
<comment type="caution">
    <text evidence="6">The sequence shown here is derived from an EMBL/GenBank/DDBJ whole genome shotgun (WGS) entry which is preliminary data.</text>
</comment>
<comment type="function">
    <text evidence="4">PPIases accelerate the folding of proteins. It catalyzes the cis-trans isomerization of proline imidic peptide bonds in oligopeptides.</text>
</comment>
<dbReference type="Pfam" id="PF00160">
    <property type="entry name" value="Pro_isomerase"/>
    <property type="match status" value="1"/>
</dbReference>
<protein>
    <recommendedName>
        <fullName evidence="4">Peptidyl-prolyl cis-trans isomerase</fullName>
        <shortName evidence="4">PPIase</shortName>
        <ecNumber evidence="4">5.2.1.8</ecNumber>
    </recommendedName>
</protein>
<organism evidence="6 7">
    <name type="scientific">Nitrococcus mobilis Nb-231</name>
    <dbReference type="NCBI Taxonomy" id="314278"/>
    <lineage>
        <taxon>Bacteria</taxon>
        <taxon>Pseudomonadati</taxon>
        <taxon>Pseudomonadota</taxon>
        <taxon>Gammaproteobacteria</taxon>
        <taxon>Chromatiales</taxon>
        <taxon>Ectothiorhodospiraceae</taxon>
        <taxon>Nitrococcus</taxon>
    </lineage>
</organism>
<proteinExistence type="inferred from homology"/>
<dbReference type="GO" id="GO:0006457">
    <property type="term" value="P:protein folding"/>
    <property type="evidence" value="ECO:0007669"/>
    <property type="project" value="InterPro"/>
</dbReference>
<evidence type="ECO:0000313" key="7">
    <source>
        <dbReference type="Proteomes" id="UP000003374"/>
    </source>
</evidence>